<dbReference type="PANTHER" id="PTHR33747">
    <property type="entry name" value="UPF0225 PROTEIN SCO1677"/>
    <property type="match status" value="1"/>
</dbReference>
<gene>
    <name evidence="4" type="ORF">CG716_09660</name>
</gene>
<evidence type="ECO:0000256" key="2">
    <source>
        <dbReference type="HAMAP-Rule" id="MF_00612"/>
    </source>
</evidence>
<dbReference type="HAMAP" id="MF_00612">
    <property type="entry name" value="UPF0225"/>
    <property type="match status" value="1"/>
</dbReference>
<comment type="caution">
    <text evidence="4">The sequence shown here is derived from an EMBL/GenBank/DDBJ whole genome shotgun (WGS) entry which is preliminary data.</text>
</comment>
<dbReference type="PANTHER" id="PTHR33747:SF1">
    <property type="entry name" value="ADENYLATE CYCLASE-ASSOCIATED CAP C-TERMINAL DOMAIN-CONTAINING PROTEIN"/>
    <property type="match status" value="1"/>
</dbReference>
<dbReference type="InterPro" id="IPR004027">
    <property type="entry name" value="SEC_C_motif"/>
</dbReference>
<keyword evidence="5" id="KW-1185">Reference proteome</keyword>
<dbReference type="OrthoDB" id="21421at2"/>
<evidence type="ECO:0000259" key="3">
    <source>
        <dbReference type="Pfam" id="PF17775"/>
    </source>
</evidence>
<dbReference type="Pfam" id="PF02810">
    <property type="entry name" value="SEC-C"/>
    <property type="match status" value="1"/>
</dbReference>
<protein>
    <recommendedName>
        <fullName evidence="2">UPF0225 protein CG716_09660</fullName>
    </recommendedName>
</protein>
<dbReference type="InterPro" id="IPR023006">
    <property type="entry name" value="YchJ-like"/>
</dbReference>
<dbReference type="AlphaFoldDB" id="A0A255DNZ3"/>
<dbReference type="Gene3D" id="3.10.450.50">
    <property type="match status" value="1"/>
</dbReference>
<reference evidence="4 5" key="1">
    <citation type="submission" date="2017-07" db="EMBL/GenBank/DDBJ databases">
        <title>The new phylogeny of genus Mycobacterium.</title>
        <authorList>
            <person name="Tortoli E."/>
            <person name="Trovato A."/>
            <person name="Cirillo D.M."/>
        </authorList>
    </citation>
    <scope>NUCLEOTIDE SEQUENCE [LARGE SCALE GENOMIC DNA]</scope>
    <source>
        <strain evidence="4 5">ATCC 33027</strain>
    </source>
</reference>
<dbReference type="EMBL" id="NOZR01000006">
    <property type="protein sequence ID" value="OYN80391.1"/>
    <property type="molecule type" value="Genomic_DNA"/>
</dbReference>
<evidence type="ECO:0000313" key="4">
    <source>
        <dbReference type="EMBL" id="OYN80391.1"/>
    </source>
</evidence>
<comment type="similarity">
    <text evidence="1 2">Belongs to the UPF0225 family.</text>
</comment>
<proteinExistence type="inferred from homology"/>
<dbReference type="RefSeq" id="WP_094478838.1">
    <property type="nucleotide sequence ID" value="NZ_NOZR01000006.1"/>
</dbReference>
<evidence type="ECO:0000256" key="1">
    <source>
        <dbReference type="ARBA" id="ARBA00010839"/>
    </source>
</evidence>
<accession>A0A255DNZ3</accession>
<dbReference type="InterPro" id="IPR048469">
    <property type="entry name" value="YchJ-like_M"/>
</dbReference>
<dbReference type="Proteomes" id="UP000216063">
    <property type="component" value="Unassembled WGS sequence"/>
</dbReference>
<dbReference type="InterPro" id="IPR032710">
    <property type="entry name" value="NTF2-like_dom_sf"/>
</dbReference>
<sequence>MRPIDVCPCGSGTTFDRCCSALHRGERQADTAEQLMRARYSAYTVGDLDYVWRTWHPRTRPGLLTPTDGLTWTGLEIVDTVDGRPGDLDGEVEFRAHYRQSRQTGTLHERSRFAVRARRWFYVDGDLFG</sequence>
<dbReference type="Pfam" id="PF17775">
    <property type="entry name" value="YchJ_M-like"/>
    <property type="match status" value="1"/>
</dbReference>
<name>A0A255DNZ3_9MYCO</name>
<organism evidence="4 5">
    <name type="scientific">Mycolicibacterium sphagni</name>
    <dbReference type="NCBI Taxonomy" id="1786"/>
    <lineage>
        <taxon>Bacteria</taxon>
        <taxon>Bacillati</taxon>
        <taxon>Actinomycetota</taxon>
        <taxon>Actinomycetes</taxon>
        <taxon>Mycobacteriales</taxon>
        <taxon>Mycobacteriaceae</taxon>
        <taxon>Mycolicibacterium</taxon>
    </lineage>
</organism>
<dbReference type="SUPFAM" id="SSF54427">
    <property type="entry name" value="NTF2-like"/>
    <property type="match status" value="1"/>
</dbReference>
<feature type="domain" description="YchJ-like middle NTF2-like" evidence="3">
    <location>
        <begin position="31"/>
        <end position="125"/>
    </location>
</feature>
<evidence type="ECO:0000313" key="5">
    <source>
        <dbReference type="Proteomes" id="UP000216063"/>
    </source>
</evidence>